<evidence type="ECO:0000256" key="4">
    <source>
        <dbReference type="ARBA" id="ARBA00022691"/>
    </source>
</evidence>
<dbReference type="InterPro" id="IPR038459">
    <property type="entry name" value="MT_TRM10-typ_sf"/>
</dbReference>
<dbReference type="GO" id="GO:0002939">
    <property type="term" value="P:tRNA N1-guanine methylation"/>
    <property type="evidence" value="ECO:0007669"/>
    <property type="project" value="TreeGrafter"/>
</dbReference>
<dbReference type="PROSITE" id="PS51675">
    <property type="entry name" value="SAM_MT_TRM10"/>
    <property type="match status" value="1"/>
</dbReference>
<proteinExistence type="predicted"/>
<sequence>MLALRRALAAAAEQRARLAAALADESRWRLVIDCGFVQTLTAHKELRSLAKQIQTSVGHNRRAEAPFCLQVTSWFGEIAEYAEGTMGGAAWPLLKRQQATLDLFPRELITVLSPDAAEPLTDLDPARVYVVGGIVDKSVIRGVTAGFAARHELQVRRLPTVELAEQLRLGPGAPKRPVLNIDDVVYALLRFRVNGGDWLDALDAAIPARKRGERSRSRGSGDGSGIGNGSGNGSSGDSRSGSSEEDA</sequence>
<dbReference type="Gene3D" id="3.40.1280.30">
    <property type="match status" value="1"/>
</dbReference>
<evidence type="ECO:0000256" key="1">
    <source>
        <dbReference type="ARBA" id="ARBA00012797"/>
    </source>
</evidence>
<dbReference type="GO" id="GO:0005634">
    <property type="term" value="C:nucleus"/>
    <property type="evidence" value="ECO:0007669"/>
    <property type="project" value="TreeGrafter"/>
</dbReference>
<reference evidence="8" key="1">
    <citation type="journal article" date="2020" name="bioRxiv">
        <title>Comparative genomics of Chlamydomonas.</title>
        <authorList>
            <person name="Craig R.J."/>
            <person name="Hasan A.R."/>
            <person name="Ness R.W."/>
            <person name="Keightley P.D."/>
        </authorList>
    </citation>
    <scope>NUCLEOTIDE SEQUENCE</scope>
    <source>
        <strain evidence="8">SAG 7.73</strain>
    </source>
</reference>
<dbReference type="PANTHER" id="PTHR13563">
    <property type="entry name" value="TRNA (GUANINE-9-) METHYLTRANSFERASE"/>
    <property type="match status" value="1"/>
</dbReference>
<feature type="domain" description="SAM-dependent MTase TRM10-type" evidence="7">
    <location>
        <begin position="14"/>
        <end position="213"/>
    </location>
</feature>
<keyword evidence="9" id="KW-1185">Reference proteome</keyword>
<keyword evidence="3" id="KW-0808">Transferase</keyword>
<dbReference type="GO" id="GO:0000049">
    <property type="term" value="F:tRNA binding"/>
    <property type="evidence" value="ECO:0007669"/>
    <property type="project" value="TreeGrafter"/>
</dbReference>
<comment type="catalytic activity">
    <reaction evidence="5">
        <text>guanosine(9) in tRNA + S-adenosyl-L-methionine = N(1)-methylguanosine(9) in tRNA + S-adenosyl-L-homocysteine + H(+)</text>
        <dbReference type="Rhea" id="RHEA:43156"/>
        <dbReference type="Rhea" id="RHEA-COMP:10367"/>
        <dbReference type="Rhea" id="RHEA-COMP:10368"/>
        <dbReference type="ChEBI" id="CHEBI:15378"/>
        <dbReference type="ChEBI" id="CHEBI:57856"/>
        <dbReference type="ChEBI" id="CHEBI:59789"/>
        <dbReference type="ChEBI" id="CHEBI:73542"/>
        <dbReference type="ChEBI" id="CHEBI:74269"/>
        <dbReference type="EC" id="2.1.1.221"/>
    </reaction>
</comment>
<dbReference type="AlphaFoldDB" id="A0A835W239"/>
<evidence type="ECO:0000313" key="9">
    <source>
        <dbReference type="Proteomes" id="UP000650467"/>
    </source>
</evidence>
<keyword evidence="4" id="KW-0949">S-adenosyl-L-methionine</keyword>
<evidence type="ECO:0000313" key="8">
    <source>
        <dbReference type="EMBL" id="KAG2433256.1"/>
    </source>
</evidence>
<evidence type="ECO:0000256" key="5">
    <source>
        <dbReference type="ARBA" id="ARBA00048434"/>
    </source>
</evidence>
<organism evidence="8 9">
    <name type="scientific">Chlamydomonas incerta</name>
    <dbReference type="NCBI Taxonomy" id="51695"/>
    <lineage>
        <taxon>Eukaryota</taxon>
        <taxon>Viridiplantae</taxon>
        <taxon>Chlorophyta</taxon>
        <taxon>core chlorophytes</taxon>
        <taxon>Chlorophyceae</taxon>
        <taxon>CS clade</taxon>
        <taxon>Chlamydomonadales</taxon>
        <taxon>Chlamydomonadaceae</taxon>
        <taxon>Chlamydomonas</taxon>
    </lineage>
</organism>
<comment type="caution">
    <text evidence="8">The sequence shown here is derived from an EMBL/GenBank/DDBJ whole genome shotgun (WGS) entry which is preliminary data.</text>
</comment>
<dbReference type="GO" id="GO:0052905">
    <property type="term" value="F:tRNA (guanosine(9)-N1)-methyltransferase activity"/>
    <property type="evidence" value="ECO:0007669"/>
    <property type="project" value="UniProtKB-EC"/>
</dbReference>
<evidence type="ECO:0000259" key="7">
    <source>
        <dbReference type="PROSITE" id="PS51675"/>
    </source>
</evidence>
<evidence type="ECO:0000256" key="6">
    <source>
        <dbReference type="SAM" id="MobiDB-lite"/>
    </source>
</evidence>
<keyword evidence="2" id="KW-0489">Methyltransferase</keyword>
<feature type="compositionally biased region" description="Gly residues" evidence="6">
    <location>
        <begin position="220"/>
        <end position="234"/>
    </location>
</feature>
<dbReference type="InterPro" id="IPR007356">
    <property type="entry name" value="tRNA_m1G_MeTrfase_euk"/>
</dbReference>
<dbReference type="InterPro" id="IPR028564">
    <property type="entry name" value="MT_TRM10-typ"/>
</dbReference>
<evidence type="ECO:0000256" key="3">
    <source>
        <dbReference type="ARBA" id="ARBA00022679"/>
    </source>
</evidence>
<feature type="region of interest" description="Disordered" evidence="6">
    <location>
        <begin position="209"/>
        <end position="247"/>
    </location>
</feature>
<accession>A0A835W239</accession>
<dbReference type="EC" id="2.1.1.221" evidence="1"/>
<evidence type="ECO:0000256" key="2">
    <source>
        <dbReference type="ARBA" id="ARBA00022603"/>
    </source>
</evidence>
<name>A0A835W239_CHLIN</name>
<dbReference type="CDD" id="cd18089">
    <property type="entry name" value="SPOUT_Trm10-like"/>
    <property type="match status" value="1"/>
</dbReference>
<dbReference type="EMBL" id="JAEHOC010000019">
    <property type="protein sequence ID" value="KAG2433256.1"/>
    <property type="molecule type" value="Genomic_DNA"/>
</dbReference>
<gene>
    <name evidence="8" type="ORF">HXX76_008324</name>
</gene>
<dbReference type="Proteomes" id="UP000650467">
    <property type="component" value="Unassembled WGS sequence"/>
</dbReference>
<dbReference type="PANTHER" id="PTHR13563:SF13">
    <property type="entry name" value="TRNA METHYLTRANSFERASE 10 HOMOLOG A"/>
    <property type="match status" value="1"/>
</dbReference>
<protein>
    <recommendedName>
        <fullName evidence="1">tRNA (guanine(9)-N(1))-methyltransferase</fullName>
        <ecNumber evidence="1">2.1.1.221</ecNumber>
    </recommendedName>
</protein>
<dbReference type="OrthoDB" id="278300at2759"/>